<dbReference type="GO" id="GO:0016592">
    <property type="term" value="C:mediator complex"/>
    <property type="evidence" value="ECO:0007669"/>
    <property type="project" value="InterPro"/>
</dbReference>
<evidence type="ECO:0000256" key="1">
    <source>
        <dbReference type="ARBA" id="ARBA00004123"/>
    </source>
</evidence>
<keyword evidence="4 6" id="KW-0804">Transcription</keyword>
<dbReference type="WBParaSite" id="jg26575">
    <property type="protein sequence ID" value="jg26575"/>
    <property type="gene ID" value="jg26575"/>
</dbReference>
<dbReference type="GO" id="GO:0006357">
    <property type="term" value="P:regulation of transcription by RNA polymerase II"/>
    <property type="evidence" value="ECO:0007669"/>
    <property type="project" value="InterPro"/>
</dbReference>
<name>A0A915E3I5_9BILA</name>
<proteinExistence type="inferred from homology"/>
<comment type="function">
    <text evidence="6">Component of the Mediator complex, a coactivator involved in the regulated transcription of nearly all RNA polymerase II-dependent genes. Mediator functions as a bridge to convey information from gene-specific regulatory proteins to the basal RNA polymerase II transcription machinery.</text>
</comment>
<dbReference type="GO" id="GO:0070847">
    <property type="term" value="C:core mediator complex"/>
    <property type="evidence" value="ECO:0007669"/>
    <property type="project" value="TreeGrafter"/>
</dbReference>
<evidence type="ECO:0000256" key="4">
    <source>
        <dbReference type="ARBA" id="ARBA00023163"/>
    </source>
</evidence>
<dbReference type="GO" id="GO:0003712">
    <property type="term" value="F:transcription coregulator activity"/>
    <property type="evidence" value="ECO:0007669"/>
    <property type="project" value="InterPro"/>
</dbReference>
<keyword evidence="3 6" id="KW-0805">Transcription regulation</keyword>
<protein>
    <recommendedName>
        <fullName evidence="6">Mediator of RNA polymerase II transcription subunit 7</fullName>
    </recommendedName>
</protein>
<evidence type="ECO:0000313" key="8">
    <source>
        <dbReference type="WBParaSite" id="jg26575"/>
    </source>
</evidence>
<comment type="subcellular location">
    <subcellularLocation>
        <location evidence="1 6">Nucleus</location>
    </subcellularLocation>
</comment>
<dbReference type="PANTHER" id="PTHR21428:SF11">
    <property type="entry name" value="MEDIATOR OF RNA POLYMERASE II TRANSCRIPTION SUBUNIT 7"/>
    <property type="match status" value="1"/>
</dbReference>
<dbReference type="InterPro" id="IPR037212">
    <property type="entry name" value="Med7/Med21-like"/>
</dbReference>
<comment type="similarity">
    <text evidence="2 6">Belongs to the Mediator complex subunit 7 family.</text>
</comment>
<keyword evidence="7" id="KW-1185">Reference proteome</keyword>
<reference evidence="8" key="1">
    <citation type="submission" date="2022-11" db="UniProtKB">
        <authorList>
            <consortium name="WormBaseParasite"/>
        </authorList>
    </citation>
    <scope>IDENTIFICATION</scope>
</reference>
<sequence length="148" mass="17058">MEIDELKQEPIADVKTVDFPPLPSLEEQGIAKAYSEAVDWRCELKRLVRDVLSHFLQLLECLIHQPSHSACLELVDSIRVLFINIHHLINQQRPAQARTMLRDTVANKLQETKDLILKFRERIESGSCLLKDLHNRTITAPLQFEPSP</sequence>
<comment type="subunit">
    <text evidence="6">Component of the Mediator complex.</text>
</comment>
<dbReference type="Gene3D" id="6.10.140.200">
    <property type="match status" value="1"/>
</dbReference>
<accession>A0A915E3I5</accession>
<dbReference type="Proteomes" id="UP000887574">
    <property type="component" value="Unplaced"/>
</dbReference>
<dbReference type="InterPro" id="IPR044888">
    <property type="entry name" value="Mediatior_Med7_sf"/>
</dbReference>
<evidence type="ECO:0000256" key="3">
    <source>
        <dbReference type="ARBA" id="ARBA00023015"/>
    </source>
</evidence>
<dbReference type="InterPro" id="IPR009244">
    <property type="entry name" value="Mediatior_Med7"/>
</dbReference>
<organism evidence="7 8">
    <name type="scientific">Ditylenchus dipsaci</name>
    <dbReference type="NCBI Taxonomy" id="166011"/>
    <lineage>
        <taxon>Eukaryota</taxon>
        <taxon>Metazoa</taxon>
        <taxon>Ecdysozoa</taxon>
        <taxon>Nematoda</taxon>
        <taxon>Chromadorea</taxon>
        <taxon>Rhabditida</taxon>
        <taxon>Tylenchina</taxon>
        <taxon>Tylenchomorpha</taxon>
        <taxon>Sphaerularioidea</taxon>
        <taxon>Anguinidae</taxon>
        <taxon>Anguininae</taxon>
        <taxon>Ditylenchus</taxon>
    </lineage>
</organism>
<dbReference type="PANTHER" id="PTHR21428">
    <property type="entry name" value="MEDIATOR OF RNA POLYMERASE II TRANSCRIPTION SUBUNIT 7"/>
    <property type="match status" value="1"/>
</dbReference>
<evidence type="ECO:0000313" key="7">
    <source>
        <dbReference type="Proteomes" id="UP000887574"/>
    </source>
</evidence>
<dbReference type="AlphaFoldDB" id="A0A915E3I5"/>
<keyword evidence="6" id="KW-0010">Activator</keyword>
<evidence type="ECO:0000256" key="6">
    <source>
        <dbReference type="RuleBase" id="RU364060"/>
    </source>
</evidence>
<keyword evidence="5 6" id="KW-0539">Nucleus</keyword>
<evidence type="ECO:0000256" key="2">
    <source>
        <dbReference type="ARBA" id="ARBA00009994"/>
    </source>
</evidence>
<dbReference type="Pfam" id="PF05983">
    <property type="entry name" value="Med7"/>
    <property type="match status" value="1"/>
</dbReference>
<dbReference type="SUPFAM" id="SSF140718">
    <property type="entry name" value="Mediator hinge subcomplex-like"/>
    <property type="match status" value="1"/>
</dbReference>
<evidence type="ECO:0000256" key="5">
    <source>
        <dbReference type="ARBA" id="ARBA00023242"/>
    </source>
</evidence>